<name>A0ABS7KZF5_CLOSR</name>
<dbReference type="Proteomes" id="UP001299068">
    <property type="component" value="Unassembled WGS sequence"/>
</dbReference>
<organism evidence="1 2">
    <name type="scientific">Clostridium sardiniense</name>
    <name type="common">Clostridium absonum</name>
    <dbReference type="NCBI Taxonomy" id="29369"/>
    <lineage>
        <taxon>Bacteria</taxon>
        <taxon>Bacillati</taxon>
        <taxon>Bacillota</taxon>
        <taxon>Clostridia</taxon>
        <taxon>Eubacteriales</taxon>
        <taxon>Clostridiaceae</taxon>
        <taxon>Clostridium</taxon>
    </lineage>
</organism>
<accession>A0ABS7KZF5</accession>
<protein>
    <recommendedName>
        <fullName evidence="3">DUF1292 domain-containing protein</fullName>
    </recommendedName>
</protein>
<dbReference type="RefSeq" id="WP_204593692.1">
    <property type="nucleotide sequence ID" value="NZ_JAFBDA010000002.1"/>
</dbReference>
<sequence>MDFSSLVLMEKDKDTGFISKELGSFSVDEGALFVRKFFVEDGVVNLYFDTNKDVEEWEYSAIYDLFNEEGFKEKGYELEEDLEEYNPTFIIKFEYDEEYSKIQEKLNEIIGLIKTEMENVFKNIEGKEEEYKEEV</sequence>
<evidence type="ECO:0000313" key="2">
    <source>
        <dbReference type="Proteomes" id="UP001299068"/>
    </source>
</evidence>
<dbReference type="EMBL" id="JAIKTU010000009">
    <property type="protein sequence ID" value="MBY0756196.1"/>
    <property type="molecule type" value="Genomic_DNA"/>
</dbReference>
<keyword evidence="2" id="KW-1185">Reference proteome</keyword>
<reference evidence="1 2" key="1">
    <citation type="journal article" date="2021" name="Cell Host Microbe">
        <title>in vivo commensal control of Clostridioides difficile virulence.</title>
        <authorList>
            <person name="Girinathan B.P."/>
            <person name="Dibenedetto N."/>
            <person name="Worley J.N."/>
            <person name="Peltier J."/>
            <person name="Arrieta-Ortiz M.L."/>
            <person name="Rupa Christinal Immanuel S."/>
            <person name="Lavin R."/>
            <person name="Delaney M.L."/>
            <person name="Cummins C."/>
            <person name="Hoffmann M."/>
            <person name="Luo Y."/>
            <person name="Gonzalez-Escalona N."/>
            <person name="Allard M."/>
            <person name="Onderdonk A.B."/>
            <person name="Gerber G.K."/>
            <person name="Sonenshein A.L."/>
            <person name="Baliga N."/>
            <person name="Dupuy B."/>
            <person name="Bry L."/>
        </authorList>
    </citation>
    <scope>NUCLEOTIDE SEQUENCE [LARGE SCALE GENOMIC DNA]</scope>
    <source>
        <strain evidence="1 2">DSM 599</strain>
    </source>
</reference>
<proteinExistence type="predicted"/>
<gene>
    <name evidence="1" type="ORF">K5V21_12145</name>
</gene>
<evidence type="ECO:0000313" key="1">
    <source>
        <dbReference type="EMBL" id="MBY0756196.1"/>
    </source>
</evidence>
<dbReference type="InterPro" id="IPR046650">
    <property type="entry name" value="DUF6762"/>
</dbReference>
<evidence type="ECO:0008006" key="3">
    <source>
        <dbReference type="Google" id="ProtNLM"/>
    </source>
</evidence>
<dbReference type="Pfam" id="PF20548">
    <property type="entry name" value="DUF6762"/>
    <property type="match status" value="1"/>
</dbReference>
<comment type="caution">
    <text evidence="1">The sequence shown here is derived from an EMBL/GenBank/DDBJ whole genome shotgun (WGS) entry which is preliminary data.</text>
</comment>